<gene>
    <name evidence="2" type="ORF">C8F04DRAFT_1278198</name>
</gene>
<dbReference type="PROSITE" id="PS50181">
    <property type="entry name" value="FBOX"/>
    <property type="match status" value="1"/>
</dbReference>
<dbReference type="AlphaFoldDB" id="A0AAD6RZB7"/>
<dbReference type="InterPro" id="IPR036047">
    <property type="entry name" value="F-box-like_dom_sf"/>
</dbReference>
<dbReference type="EMBL" id="JARJCM010000359">
    <property type="protein sequence ID" value="KAJ7018090.1"/>
    <property type="molecule type" value="Genomic_DNA"/>
</dbReference>
<dbReference type="InterPro" id="IPR001810">
    <property type="entry name" value="F-box_dom"/>
</dbReference>
<name>A0AAD6RZB7_9AGAR</name>
<accession>A0AAD6RZB7</accession>
<reference evidence="2" key="1">
    <citation type="submission" date="2023-03" db="EMBL/GenBank/DDBJ databases">
        <title>Massive genome expansion in bonnet fungi (Mycena s.s.) driven by repeated elements and novel gene families across ecological guilds.</title>
        <authorList>
            <consortium name="Lawrence Berkeley National Laboratory"/>
            <person name="Harder C.B."/>
            <person name="Miyauchi S."/>
            <person name="Viragh M."/>
            <person name="Kuo A."/>
            <person name="Thoen E."/>
            <person name="Andreopoulos B."/>
            <person name="Lu D."/>
            <person name="Skrede I."/>
            <person name="Drula E."/>
            <person name="Henrissat B."/>
            <person name="Morin E."/>
            <person name="Kohler A."/>
            <person name="Barry K."/>
            <person name="LaButti K."/>
            <person name="Morin E."/>
            <person name="Salamov A."/>
            <person name="Lipzen A."/>
            <person name="Mereny Z."/>
            <person name="Hegedus B."/>
            <person name="Baldrian P."/>
            <person name="Stursova M."/>
            <person name="Weitz H."/>
            <person name="Taylor A."/>
            <person name="Grigoriev I.V."/>
            <person name="Nagy L.G."/>
            <person name="Martin F."/>
            <person name="Kauserud H."/>
        </authorList>
    </citation>
    <scope>NUCLEOTIDE SEQUENCE</scope>
    <source>
        <strain evidence="2">CBHHK200</strain>
    </source>
</reference>
<comment type="caution">
    <text evidence="2">The sequence shown here is derived from an EMBL/GenBank/DDBJ whole genome shotgun (WGS) entry which is preliminary data.</text>
</comment>
<keyword evidence="3" id="KW-1185">Reference proteome</keyword>
<protein>
    <recommendedName>
        <fullName evidence="1">F-box domain-containing protein</fullName>
    </recommendedName>
</protein>
<evidence type="ECO:0000313" key="3">
    <source>
        <dbReference type="Proteomes" id="UP001218188"/>
    </source>
</evidence>
<dbReference type="Proteomes" id="UP001218188">
    <property type="component" value="Unassembled WGS sequence"/>
</dbReference>
<proteinExistence type="predicted"/>
<feature type="domain" description="F-box" evidence="1">
    <location>
        <begin position="70"/>
        <end position="106"/>
    </location>
</feature>
<sequence length="341" mass="38212">MGIYAQAAICILSGRPYDSHWEAIFKDLDNVSLFRLSLGSPEMFKVVMTYVRLNQPNSSSVDEVRVGGPQDLLSRIPTDILAEIMQYLPLSSRRKLAKASRKFAALGARELQAGVTRLLSAFGLYHSEVRFMQTATGAILSGRVIPYLVDYTHAVDSLDFYAPDYSYRWVMTFFELATKKKPKYGYQSLLRGVRGSASFLRSDAKDCQNSHWIRVLQSQTDSALDCITYLPFSHLFGAVTAYGAWFGYPDTSAEGETFPNRACMDLGTMLADSEVRAVVDEWIDRYRFSVGSLAWHTCGTDFECPATPRATDDAGLHRDEVVILLGLVQQPRWCAAEERSL</sequence>
<dbReference type="CDD" id="cd09917">
    <property type="entry name" value="F-box_SF"/>
    <property type="match status" value="1"/>
</dbReference>
<dbReference type="Pfam" id="PF00646">
    <property type="entry name" value="F-box"/>
    <property type="match status" value="1"/>
</dbReference>
<dbReference type="SUPFAM" id="SSF81383">
    <property type="entry name" value="F-box domain"/>
    <property type="match status" value="1"/>
</dbReference>
<evidence type="ECO:0000313" key="2">
    <source>
        <dbReference type="EMBL" id="KAJ7018090.1"/>
    </source>
</evidence>
<organism evidence="2 3">
    <name type="scientific">Mycena alexandri</name>
    <dbReference type="NCBI Taxonomy" id="1745969"/>
    <lineage>
        <taxon>Eukaryota</taxon>
        <taxon>Fungi</taxon>
        <taxon>Dikarya</taxon>
        <taxon>Basidiomycota</taxon>
        <taxon>Agaricomycotina</taxon>
        <taxon>Agaricomycetes</taxon>
        <taxon>Agaricomycetidae</taxon>
        <taxon>Agaricales</taxon>
        <taxon>Marasmiineae</taxon>
        <taxon>Mycenaceae</taxon>
        <taxon>Mycena</taxon>
    </lineage>
</organism>
<evidence type="ECO:0000259" key="1">
    <source>
        <dbReference type="PROSITE" id="PS50181"/>
    </source>
</evidence>